<feature type="transmembrane region" description="Helical" evidence="1">
    <location>
        <begin position="264"/>
        <end position="284"/>
    </location>
</feature>
<gene>
    <name evidence="2" type="ORF">M9Y10_021913</name>
</gene>
<feature type="transmembrane region" description="Helical" evidence="1">
    <location>
        <begin position="190"/>
        <end position="209"/>
    </location>
</feature>
<feature type="transmembrane region" description="Helical" evidence="1">
    <location>
        <begin position="165"/>
        <end position="184"/>
    </location>
</feature>
<keyword evidence="1" id="KW-0812">Transmembrane</keyword>
<feature type="transmembrane region" description="Helical" evidence="1">
    <location>
        <begin position="229"/>
        <end position="252"/>
    </location>
</feature>
<keyword evidence="3" id="KW-1185">Reference proteome</keyword>
<keyword evidence="1" id="KW-0472">Membrane</keyword>
<comment type="caution">
    <text evidence="2">The sequence shown here is derived from an EMBL/GenBank/DDBJ whole genome shotgun (WGS) entry which is preliminary data.</text>
</comment>
<feature type="transmembrane region" description="Helical" evidence="1">
    <location>
        <begin position="345"/>
        <end position="365"/>
    </location>
</feature>
<feature type="transmembrane region" description="Helical" evidence="1">
    <location>
        <begin position="291"/>
        <end position="312"/>
    </location>
</feature>
<feature type="transmembrane region" description="Helical" evidence="1">
    <location>
        <begin position="371"/>
        <end position="393"/>
    </location>
</feature>
<name>A0ABR2KRP8_9EUKA</name>
<protein>
    <recommendedName>
        <fullName evidence="4">Intimal thickness related receptor IRP domain-containing protein</fullName>
    </recommendedName>
</protein>
<evidence type="ECO:0000256" key="1">
    <source>
        <dbReference type="SAM" id="Phobius"/>
    </source>
</evidence>
<sequence length="430" mass="50427">MVEALLKLFERLLFSIFKMMDFLMFMLLGFRKNAHVYLYAKQSSLQSFGFDNNGKYSFNFTIPESFDDHFKLLLLDITTYWQQDRSFFGSFDLCSNKSILKQGITINRSIHSFSGIVKYKTILYPFILRCDSEDSTDDKINLLIHYQNPSTFLDLRIYPEIKAQLAISILFIAFFIAHLINWFLHSSFHIYLHQILTCSIISFLISHILRYCELISLNKSDNSHHLTQFHLIFVWISYFLITLFLLLMSHGLNIVTDVVPLSRFIIYLIVSIWLTFFPILYIFYDLGPNQKFILILITIGLIIFVTLMFINVRSSNSQIIKILIKAPLSISNDLAYLIHGIYKWFIFDVLIICFMITVFIIVYIACPIWNTWALELVISLIELFSLSLLSYRFRLRAKRINYRTVNGEIPLSNVETNCSVEQPLLKVPIE</sequence>
<accession>A0ABR2KRP8</accession>
<organism evidence="2 3">
    <name type="scientific">Tritrichomonas musculus</name>
    <dbReference type="NCBI Taxonomy" id="1915356"/>
    <lineage>
        <taxon>Eukaryota</taxon>
        <taxon>Metamonada</taxon>
        <taxon>Parabasalia</taxon>
        <taxon>Tritrichomonadida</taxon>
        <taxon>Tritrichomonadidae</taxon>
        <taxon>Tritrichomonas</taxon>
    </lineage>
</organism>
<evidence type="ECO:0000313" key="3">
    <source>
        <dbReference type="Proteomes" id="UP001470230"/>
    </source>
</evidence>
<evidence type="ECO:0000313" key="2">
    <source>
        <dbReference type="EMBL" id="KAK8893491.1"/>
    </source>
</evidence>
<dbReference type="EMBL" id="JAPFFF010000003">
    <property type="protein sequence ID" value="KAK8893491.1"/>
    <property type="molecule type" value="Genomic_DNA"/>
</dbReference>
<keyword evidence="1" id="KW-1133">Transmembrane helix</keyword>
<dbReference type="Proteomes" id="UP001470230">
    <property type="component" value="Unassembled WGS sequence"/>
</dbReference>
<proteinExistence type="predicted"/>
<evidence type="ECO:0008006" key="4">
    <source>
        <dbReference type="Google" id="ProtNLM"/>
    </source>
</evidence>
<reference evidence="2 3" key="1">
    <citation type="submission" date="2024-04" db="EMBL/GenBank/DDBJ databases">
        <title>Tritrichomonas musculus Genome.</title>
        <authorList>
            <person name="Alves-Ferreira E."/>
            <person name="Grigg M."/>
            <person name="Lorenzi H."/>
            <person name="Galac M."/>
        </authorList>
    </citation>
    <scope>NUCLEOTIDE SEQUENCE [LARGE SCALE GENOMIC DNA]</scope>
    <source>
        <strain evidence="2 3">EAF2021</strain>
    </source>
</reference>